<name>A0A9D1SNJ5_9FIRM</name>
<sequence length="252" mass="28998">MEFEKVLAKRNNKTIYKNGDKVVKVFNEDFSKADILNEALNMARIEETDLNVPKLYEVTMIDGKWAIVSEYIEGKTLAELMEENPADQDKYLQLFVDTQLKILATKAPANLNKIKDKMHAKISSTRNLIEATVRYDLHTRLAGMKDHYKVCHGDFNPSNLIIRDDGEVYIIDWAHVTQGNASADAARTYLLFKLDDEDELAEQYLNRFCKQSDIAKQLVQQWLPIVAASQMSKGNASDIEKLRNWVEIFDYQ</sequence>
<dbReference type="Proteomes" id="UP000824125">
    <property type="component" value="Unassembled WGS sequence"/>
</dbReference>
<protein>
    <submittedName>
        <fullName evidence="2">Phosphotransferase</fullName>
    </submittedName>
</protein>
<feature type="domain" description="Protein kinase" evidence="1">
    <location>
        <begin position="1"/>
        <end position="252"/>
    </location>
</feature>
<dbReference type="SUPFAM" id="SSF56112">
    <property type="entry name" value="Protein kinase-like (PK-like)"/>
    <property type="match status" value="1"/>
</dbReference>
<dbReference type="AlphaFoldDB" id="A0A9D1SNJ5"/>
<dbReference type="Pfam" id="PF01636">
    <property type="entry name" value="APH"/>
    <property type="match status" value="1"/>
</dbReference>
<dbReference type="Gene3D" id="3.90.1200.10">
    <property type="match status" value="1"/>
</dbReference>
<evidence type="ECO:0000313" key="3">
    <source>
        <dbReference type="Proteomes" id="UP000824125"/>
    </source>
</evidence>
<gene>
    <name evidence="2" type="ORF">IAD23_06255</name>
</gene>
<reference evidence="2" key="2">
    <citation type="journal article" date="2021" name="PeerJ">
        <title>Extensive microbial diversity within the chicken gut microbiome revealed by metagenomics and culture.</title>
        <authorList>
            <person name="Gilroy R."/>
            <person name="Ravi A."/>
            <person name="Getino M."/>
            <person name="Pursley I."/>
            <person name="Horton D.L."/>
            <person name="Alikhan N.F."/>
            <person name="Baker D."/>
            <person name="Gharbi K."/>
            <person name="Hall N."/>
            <person name="Watson M."/>
            <person name="Adriaenssens E.M."/>
            <person name="Foster-Nyarko E."/>
            <person name="Jarju S."/>
            <person name="Secka A."/>
            <person name="Antonio M."/>
            <person name="Oren A."/>
            <person name="Chaudhuri R.R."/>
            <person name="La Ragione R."/>
            <person name="Hildebrand F."/>
            <person name="Pallen M.J."/>
        </authorList>
    </citation>
    <scope>NUCLEOTIDE SEQUENCE</scope>
    <source>
        <strain evidence="2">CHK176-6737</strain>
    </source>
</reference>
<accession>A0A9D1SNJ5</accession>
<dbReference type="InterPro" id="IPR002575">
    <property type="entry name" value="Aminoglycoside_PTrfase"/>
</dbReference>
<dbReference type="InterPro" id="IPR051678">
    <property type="entry name" value="AGP_Transferase"/>
</dbReference>
<proteinExistence type="predicted"/>
<evidence type="ECO:0000313" key="2">
    <source>
        <dbReference type="EMBL" id="HIU69542.1"/>
    </source>
</evidence>
<dbReference type="InterPro" id="IPR011009">
    <property type="entry name" value="Kinase-like_dom_sf"/>
</dbReference>
<dbReference type="GO" id="GO:0004672">
    <property type="term" value="F:protein kinase activity"/>
    <property type="evidence" value="ECO:0007669"/>
    <property type="project" value="InterPro"/>
</dbReference>
<reference evidence="2" key="1">
    <citation type="submission" date="2020-10" db="EMBL/GenBank/DDBJ databases">
        <authorList>
            <person name="Gilroy R."/>
        </authorList>
    </citation>
    <scope>NUCLEOTIDE SEQUENCE</scope>
    <source>
        <strain evidence="2">CHK176-6737</strain>
    </source>
</reference>
<dbReference type="InterPro" id="IPR000719">
    <property type="entry name" value="Prot_kinase_dom"/>
</dbReference>
<dbReference type="GO" id="GO:0005524">
    <property type="term" value="F:ATP binding"/>
    <property type="evidence" value="ECO:0007669"/>
    <property type="project" value="InterPro"/>
</dbReference>
<dbReference type="EMBL" id="DVNM01000033">
    <property type="protein sequence ID" value="HIU69542.1"/>
    <property type="molecule type" value="Genomic_DNA"/>
</dbReference>
<comment type="caution">
    <text evidence="2">The sequence shown here is derived from an EMBL/GenBank/DDBJ whole genome shotgun (WGS) entry which is preliminary data.</text>
</comment>
<evidence type="ECO:0000259" key="1">
    <source>
        <dbReference type="PROSITE" id="PS50011"/>
    </source>
</evidence>
<organism evidence="2 3">
    <name type="scientific">Candidatus Scybalenecus merdavium</name>
    <dbReference type="NCBI Taxonomy" id="2840939"/>
    <lineage>
        <taxon>Bacteria</taxon>
        <taxon>Bacillati</taxon>
        <taxon>Bacillota</taxon>
        <taxon>Clostridia</taxon>
        <taxon>Eubacteriales</taxon>
        <taxon>Oscillospiraceae</taxon>
        <taxon>Oscillospiraceae incertae sedis</taxon>
        <taxon>Candidatus Scybalenecus</taxon>
    </lineage>
</organism>
<dbReference type="PROSITE" id="PS50011">
    <property type="entry name" value="PROTEIN_KINASE_DOM"/>
    <property type="match status" value="1"/>
</dbReference>
<dbReference type="PANTHER" id="PTHR21310">
    <property type="entry name" value="AMINOGLYCOSIDE PHOSPHOTRANSFERASE-RELATED-RELATED"/>
    <property type="match status" value="1"/>
</dbReference>